<dbReference type="Proteomes" id="UP000199387">
    <property type="component" value="Unassembled WGS sequence"/>
</dbReference>
<dbReference type="STRING" id="1236220.SAMN04488112_10518"/>
<keyword evidence="2" id="KW-1185">Reference proteome</keyword>
<accession>A0A1G6K130</accession>
<sequence length="53" mass="5981">MRGAAFKWVWGSKKQAAERTRQLEAGVKPVFFVWDQNSKDLGETTMPSSSAYT</sequence>
<organism evidence="1 2">
    <name type="scientific">Melghirimyces thermohalophilus</name>
    <dbReference type="NCBI Taxonomy" id="1236220"/>
    <lineage>
        <taxon>Bacteria</taxon>
        <taxon>Bacillati</taxon>
        <taxon>Bacillota</taxon>
        <taxon>Bacilli</taxon>
        <taxon>Bacillales</taxon>
        <taxon>Thermoactinomycetaceae</taxon>
        <taxon>Melghirimyces</taxon>
    </lineage>
</organism>
<dbReference type="AlphaFoldDB" id="A0A1G6K130"/>
<dbReference type="EMBL" id="FMZA01000005">
    <property type="protein sequence ID" value="SDC24732.1"/>
    <property type="molecule type" value="Genomic_DNA"/>
</dbReference>
<evidence type="ECO:0000313" key="2">
    <source>
        <dbReference type="Proteomes" id="UP000199387"/>
    </source>
</evidence>
<reference evidence="1 2" key="1">
    <citation type="submission" date="2016-10" db="EMBL/GenBank/DDBJ databases">
        <authorList>
            <person name="de Groot N.N."/>
        </authorList>
    </citation>
    <scope>NUCLEOTIDE SEQUENCE [LARGE SCALE GENOMIC DNA]</scope>
    <source>
        <strain evidence="1 2">DSM 45514</strain>
    </source>
</reference>
<gene>
    <name evidence="1" type="ORF">SAMN04488112_10518</name>
</gene>
<evidence type="ECO:0000313" key="1">
    <source>
        <dbReference type="EMBL" id="SDC24732.1"/>
    </source>
</evidence>
<proteinExistence type="predicted"/>
<name>A0A1G6K130_9BACL</name>
<protein>
    <submittedName>
        <fullName evidence="1">Uncharacterized protein</fullName>
    </submittedName>
</protein>